<dbReference type="AlphaFoldDB" id="A0A9W8EE56"/>
<feature type="compositionally biased region" description="Polar residues" evidence="1">
    <location>
        <begin position="92"/>
        <end position="104"/>
    </location>
</feature>
<evidence type="ECO:0000256" key="1">
    <source>
        <dbReference type="SAM" id="MobiDB-lite"/>
    </source>
</evidence>
<proteinExistence type="predicted"/>
<evidence type="ECO:0000313" key="2">
    <source>
        <dbReference type="EMBL" id="KAJ1983812.1"/>
    </source>
</evidence>
<feature type="region of interest" description="Disordered" evidence="1">
    <location>
        <begin position="82"/>
        <end position="106"/>
    </location>
</feature>
<dbReference type="InterPro" id="IPR012471">
    <property type="entry name" value="DUF1690"/>
</dbReference>
<dbReference type="OrthoDB" id="5544375at2759"/>
<comment type="caution">
    <text evidence="2">The sequence shown here is derived from an EMBL/GenBank/DDBJ whole genome shotgun (WGS) entry which is preliminary data.</text>
</comment>
<name>A0A9W8EE56_9FUNG</name>
<dbReference type="EMBL" id="JANBQB010000040">
    <property type="protein sequence ID" value="KAJ1983812.1"/>
    <property type="molecule type" value="Genomic_DNA"/>
</dbReference>
<keyword evidence="3" id="KW-1185">Reference proteome</keyword>
<organism evidence="2 3">
    <name type="scientific">Dimargaris verticillata</name>
    <dbReference type="NCBI Taxonomy" id="2761393"/>
    <lineage>
        <taxon>Eukaryota</taxon>
        <taxon>Fungi</taxon>
        <taxon>Fungi incertae sedis</taxon>
        <taxon>Zoopagomycota</taxon>
        <taxon>Kickxellomycotina</taxon>
        <taxon>Dimargaritomycetes</taxon>
        <taxon>Dimargaritales</taxon>
        <taxon>Dimargaritaceae</taxon>
        <taxon>Dimargaris</taxon>
    </lineage>
</organism>
<feature type="region of interest" description="Disordered" evidence="1">
    <location>
        <begin position="31"/>
        <end position="52"/>
    </location>
</feature>
<sequence length="174" mass="19685">MGNSQAKEEPMTFYGSNVSFSLSNDLLHHLQGKAQREKLARPSNGNETGQAQPVDLVQIEALVAERVDQELQQLFSEHPELSGIAQDPHRNLLNQHQQQSSGEFHSTEEVAQELQATVSRFQQAASTELPAAVKEAHHGVVQCYRTKNDRPLDCWQEVEDFKQRVREAQTAKWQ</sequence>
<protein>
    <submittedName>
        <fullName evidence="2">Uncharacterized protein</fullName>
    </submittedName>
</protein>
<gene>
    <name evidence="2" type="ORF">H4R34_001055</name>
</gene>
<accession>A0A9W8EE56</accession>
<reference evidence="2" key="1">
    <citation type="submission" date="2022-07" db="EMBL/GenBank/DDBJ databases">
        <title>Phylogenomic reconstructions and comparative analyses of Kickxellomycotina fungi.</title>
        <authorList>
            <person name="Reynolds N.K."/>
            <person name="Stajich J.E."/>
            <person name="Barry K."/>
            <person name="Grigoriev I.V."/>
            <person name="Crous P."/>
            <person name="Smith M.E."/>
        </authorList>
    </citation>
    <scope>NUCLEOTIDE SEQUENCE</scope>
    <source>
        <strain evidence="2">RSA 567</strain>
    </source>
</reference>
<dbReference type="Proteomes" id="UP001151582">
    <property type="component" value="Unassembled WGS sequence"/>
</dbReference>
<evidence type="ECO:0000313" key="3">
    <source>
        <dbReference type="Proteomes" id="UP001151582"/>
    </source>
</evidence>
<dbReference type="Pfam" id="PF07956">
    <property type="entry name" value="DUF1690"/>
    <property type="match status" value="1"/>
</dbReference>